<dbReference type="InterPro" id="IPR045275">
    <property type="entry name" value="MscS_archaea/bacteria_type"/>
</dbReference>
<dbReference type="InterPro" id="IPR006685">
    <property type="entry name" value="MscS_channel_2nd"/>
</dbReference>
<dbReference type="Pfam" id="PF21082">
    <property type="entry name" value="MS_channel_3rd"/>
    <property type="match status" value="1"/>
</dbReference>
<dbReference type="InterPro" id="IPR010920">
    <property type="entry name" value="LSM_dom_sf"/>
</dbReference>
<evidence type="ECO:0000313" key="11">
    <source>
        <dbReference type="Proteomes" id="UP001168363"/>
    </source>
</evidence>
<evidence type="ECO:0000259" key="9">
    <source>
        <dbReference type="Pfam" id="PF21082"/>
    </source>
</evidence>
<feature type="domain" description="Mechanosensitive ion channel MscS" evidence="8">
    <location>
        <begin position="92"/>
        <end position="159"/>
    </location>
</feature>
<accession>A0ABT8TLG7</accession>
<dbReference type="InterPro" id="IPR023408">
    <property type="entry name" value="MscS_beta-dom_sf"/>
</dbReference>
<dbReference type="SUPFAM" id="SSF82689">
    <property type="entry name" value="Mechanosensitive channel protein MscS (YggB), C-terminal domain"/>
    <property type="match status" value="1"/>
</dbReference>
<evidence type="ECO:0000256" key="1">
    <source>
        <dbReference type="ARBA" id="ARBA00004651"/>
    </source>
</evidence>
<dbReference type="Proteomes" id="UP001168363">
    <property type="component" value="Unassembled WGS sequence"/>
</dbReference>
<dbReference type="InterPro" id="IPR011014">
    <property type="entry name" value="MscS_channel_TM-2"/>
</dbReference>
<dbReference type="PANTHER" id="PTHR30221">
    <property type="entry name" value="SMALL-CONDUCTANCE MECHANOSENSITIVE CHANNEL"/>
    <property type="match status" value="1"/>
</dbReference>
<feature type="transmembrane region" description="Helical" evidence="7">
    <location>
        <begin position="77"/>
        <end position="103"/>
    </location>
</feature>
<evidence type="ECO:0000256" key="6">
    <source>
        <dbReference type="ARBA" id="ARBA00023136"/>
    </source>
</evidence>
<keyword evidence="11" id="KW-1185">Reference proteome</keyword>
<evidence type="ECO:0000256" key="2">
    <source>
        <dbReference type="ARBA" id="ARBA00008017"/>
    </source>
</evidence>
<dbReference type="Gene3D" id="1.10.287.1260">
    <property type="match status" value="1"/>
</dbReference>
<keyword evidence="3" id="KW-1003">Cell membrane</keyword>
<evidence type="ECO:0000256" key="4">
    <source>
        <dbReference type="ARBA" id="ARBA00022692"/>
    </source>
</evidence>
<comment type="subcellular location">
    <subcellularLocation>
        <location evidence="1">Cell membrane</location>
        <topology evidence="1">Multi-pass membrane protein</topology>
    </subcellularLocation>
</comment>
<dbReference type="SUPFAM" id="SSF82861">
    <property type="entry name" value="Mechanosensitive channel protein MscS (YggB), transmembrane region"/>
    <property type="match status" value="1"/>
</dbReference>
<keyword evidence="6 7" id="KW-0472">Membrane</keyword>
<dbReference type="Gene3D" id="2.30.30.60">
    <property type="match status" value="1"/>
</dbReference>
<feature type="transmembrane region" description="Helical" evidence="7">
    <location>
        <begin position="12"/>
        <end position="35"/>
    </location>
</feature>
<evidence type="ECO:0000313" key="10">
    <source>
        <dbReference type="EMBL" id="MDO3394199.1"/>
    </source>
</evidence>
<dbReference type="SUPFAM" id="SSF50182">
    <property type="entry name" value="Sm-like ribonucleoproteins"/>
    <property type="match status" value="1"/>
</dbReference>
<evidence type="ECO:0000256" key="5">
    <source>
        <dbReference type="ARBA" id="ARBA00022989"/>
    </source>
</evidence>
<organism evidence="10 11">
    <name type="scientific">Nocardioides cremeus</name>
    <dbReference type="NCBI Taxonomy" id="3058044"/>
    <lineage>
        <taxon>Bacteria</taxon>
        <taxon>Bacillati</taxon>
        <taxon>Actinomycetota</taxon>
        <taxon>Actinomycetes</taxon>
        <taxon>Propionibacteriales</taxon>
        <taxon>Nocardioidaceae</taxon>
        <taxon>Nocardioides</taxon>
    </lineage>
</organism>
<dbReference type="InterPro" id="IPR049278">
    <property type="entry name" value="MS_channel_C"/>
</dbReference>
<feature type="domain" description="Mechanosensitive ion channel MscS C-terminal" evidence="9">
    <location>
        <begin position="167"/>
        <end position="248"/>
    </location>
</feature>
<dbReference type="EMBL" id="JAULSC010000001">
    <property type="protein sequence ID" value="MDO3394199.1"/>
    <property type="molecule type" value="Genomic_DNA"/>
</dbReference>
<name>A0ABT8TLG7_9ACTN</name>
<dbReference type="InterPro" id="IPR011066">
    <property type="entry name" value="MscS_channel_C_sf"/>
</dbReference>
<dbReference type="Gene3D" id="3.30.70.100">
    <property type="match status" value="1"/>
</dbReference>
<evidence type="ECO:0000256" key="7">
    <source>
        <dbReference type="SAM" id="Phobius"/>
    </source>
</evidence>
<comment type="similarity">
    <text evidence="2">Belongs to the MscS (TC 1.A.23) family.</text>
</comment>
<sequence length="274" mass="29503">MIDELDSQRALLGAAVLGLTLMLAVVVRRVTITVLDRGDSDRHTGRVVGRLASVVVVVAGTVYALELAGLQVGPMLGALGIGGIALAFAAQDILSNFVAGILLQVRRPFRVGDEIASGDFEGRVEDVNLRSVRLRTYDGVTVYLPNAEVLQSAISNYTKTPLNRTAIAVGVAYDSDLERVRSIILSACDDVSEVVADPPPEAWVESFGDSSINIEVRYWHAADIASRWRARNDVALAVKRAFDEAGVTIPFPQRTLWFGPGSTTLRVEDGQQEG</sequence>
<proteinExistence type="inferred from homology"/>
<reference evidence="10" key="1">
    <citation type="submission" date="2023-06" db="EMBL/GenBank/DDBJ databases">
        <title>Genome sequence of Nocardioides sp. SOB44.</title>
        <authorList>
            <person name="Zhang G."/>
        </authorList>
    </citation>
    <scope>NUCLEOTIDE SEQUENCE</scope>
    <source>
        <strain evidence="10">SOB44</strain>
    </source>
</reference>
<evidence type="ECO:0000256" key="3">
    <source>
        <dbReference type="ARBA" id="ARBA00022475"/>
    </source>
</evidence>
<dbReference type="PANTHER" id="PTHR30221:SF1">
    <property type="entry name" value="SMALL-CONDUCTANCE MECHANOSENSITIVE CHANNEL"/>
    <property type="match status" value="1"/>
</dbReference>
<gene>
    <name evidence="10" type="ORF">QWJ41_00545</name>
</gene>
<evidence type="ECO:0000259" key="8">
    <source>
        <dbReference type="Pfam" id="PF00924"/>
    </source>
</evidence>
<dbReference type="Pfam" id="PF00924">
    <property type="entry name" value="MS_channel_2nd"/>
    <property type="match status" value="1"/>
</dbReference>
<comment type="caution">
    <text evidence="10">The sequence shown here is derived from an EMBL/GenBank/DDBJ whole genome shotgun (WGS) entry which is preliminary data.</text>
</comment>
<keyword evidence="4 7" id="KW-0812">Transmembrane</keyword>
<dbReference type="RefSeq" id="WP_302705161.1">
    <property type="nucleotide sequence ID" value="NZ_JAULSC010000001.1"/>
</dbReference>
<protein>
    <submittedName>
        <fullName evidence="10">Mechanosensitive ion channel family protein</fullName>
    </submittedName>
</protein>
<keyword evidence="5 7" id="KW-1133">Transmembrane helix</keyword>
<feature type="transmembrane region" description="Helical" evidence="7">
    <location>
        <begin position="47"/>
        <end position="65"/>
    </location>
</feature>